<name>A0A6J6L2A6_9ZZZZ</name>
<dbReference type="EMBL" id="CAEZWE010000042">
    <property type="protein sequence ID" value="CAB4655802.1"/>
    <property type="molecule type" value="Genomic_DNA"/>
</dbReference>
<organism evidence="1">
    <name type="scientific">freshwater metagenome</name>
    <dbReference type="NCBI Taxonomy" id="449393"/>
    <lineage>
        <taxon>unclassified sequences</taxon>
        <taxon>metagenomes</taxon>
        <taxon>ecological metagenomes</taxon>
    </lineage>
</organism>
<dbReference type="InterPro" id="IPR013785">
    <property type="entry name" value="Aldolase_TIM"/>
</dbReference>
<dbReference type="PANTHER" id="PTHR32332:SF38">
    <property type="entry name" value="MONOOXYGENASE RV1533-RELATED"/>
    <property type="match status" value="1"/>
</dbReference>
<sequence length="130" mass="14491">MWIGTKFIATHEAHTGRGYKEKMLEMAEDDTVISKAYTGKTCRVARTEWTQHFEEHPEELQGFPGQAIATIQAGIHHLGVGPEVELDTNRAFMAIGQSVGAIDEIKPARQVVAEIMTEAIQTLERLDAMR</sequence>
<gene>
    <name evidence="1" type="ORF">UFOPK2169_01067</name>
</gene>
<evidence type="ECO:0000313" key="1">
    <source>
        <dbReference type="EMBL" id="CAB4655802.1"/>
    </source>
</evidence>
<dbReference type="Pfam" id="PF03060">
    <property type="entry name" value="NMO"/>
    <property type="match status" value="1"/>
</dbReference>
<proteinExistence type="predicted"/>
<dbReference type="SUPFAM" id="SSF51412">
    <property type="entry name" value="Inosine monophosphate dehydrogenase (IMPDH)"/>
    <property type="match status" value="1"/>
</dbReference>
<accession>A0A6J6L2A6</accession>
<dbReference type="PANTHER" id="PTHR32332">
    <property type="entry name" value="2-NITROPROPANE DIOXYGENASE"/>
    <property type="match status" value="1"/>
</dbReference>
<dbReference type="AlphaFoldDB" id="A0A6J6L2A6"/>
<dbReference type="Gene3D" id="3.20.20.70">
    <property type="entry name" value="Aldolase class I"/>
    <property type="match status" value="1"/>
</dbReference>
<reference evidence="1" key="1">
    <citation type="submission" date="2020-05" db="EMBL/GenBank/DDBJ databases">
        <authorList>
            <person name="Chiriac C."/>
            <person name="Salcher M."/>
            <person name="Ghai R."/>
            <person name="Kavagutti S V."/>
        </authorList>
    </citation>
    <scope>NUCLEOTIDE SEQUENCE</scope>
</reference>
<protein>
    <submittedName>
        <fullName evidence="1">Unannotated protein</fullName>
    </submittedName>
</protein>